<reference evidence="1 2" key="1">
    <citation type="submission" date="2018-10" db="EMBL/GenBank/DDBJ databases">
        <title>Phylogenomics of Brevibacillus.</title>
        <authorList>
            <person name="Dunlap C."/>
        </authorList>
    </citation>
    <scope>NUCLEOTIDE SEQUENCE [LARGE SCALE GENOMIC DNA]</scope>
    <source>
        <strain evidence="1 2">JCM 12215</strain>
    </source>
</reference>
<name>A0A3M8CGK4_9BACL</name>
<gene>
    <name evidence="1" type="ORF">EDM52_10350</name>
</gene>
<proteinExistence type="predicted"/>
<evidence type="ECO:0000313" key="2">
    <source>
        <dbReference type="Proteomes" id="UP000282028"/>
    </source>
</evidence>
<keyword evidence="2" id="KW-1185">Reference proteome</keyword>
<dbReference type="EMBL" id="RHHR01000014">
    <property type="protein sequence ID" value="RNB74641.1"/>
    <property type="molecule type" value="Genomic_DNA"/>
</dbReference>
<accession>A0A3M8CGK4</accession>
<dbReference type="Proteomes" id="UP000282028">
    <property type="component" value="Unassembled WGS sequence"/>
</dbReference>
<organism evidence="1 2">
    <name type="scientific">Brevibacillus invocatus</name>
    <dbReference type="NCBI Taxonomy" id="173959"/>
    <lineage>
        <taxon>Bacteria</taxon>
        <taxon>Bacillati</taxon>
        <taxon>Bacillota</taxon>
        <taxon>Bacilli</taxon>
        <taxon>Bacillales</taxon>
        <taxon>Paenibacillaceae</taxon>
        <taxon>Brevibacillus</taxon>
    </lineage>
</organism>
<protein>
    <submittedName>
        <fullName evidence="1">Uncharacterized protein</fullName>
    </submittedName>
</protein>
<comment type="caution">
    <text evidence="1">The sequence shown here is derived from an EMBL/GenBank/DDBJ whole genome shotgun (WGS) entry which is preliminary data.</text>
</comment>
<evidence type="ECO:0000313" key="1">
    <source>
        <dbReference type="EMBL" id="RNB74641.1"/>
    </source>
</evidence>
<dbReference type="OrthoDB" id="1707920at2"/>
<dbReference type="RefSeq" id="WP_122908926.1">
    <property type="nucleotide sequence ID" value="NZ_CBCSBE010000006.1"/>
</dbReference>
<dbReference type="AlphaFoldDB" id="A0A3M8CGK4"/>
<sequence length="85" mass="9858">MEPIDKRNRLDDEPFSYRIAKNNTIFLDYLGKQVKMLKGNDAEKFLQKINAAQDSKEVQLILAKITGNFKRGNERLASSKNKRFP</sequence>